<evidence type="ECO:0000256" key="2">
    <source>
        <dbReference type="ARBA" id="ARBA00022670"/>
    </source>
</evidence>
<keyword evidence="4" id="KW-0720">Serine protease</keyword>
<protein>
    <submittedName>
        <fullName evidence="5">Peptidase S51</fullName>
    </submittedName>
</protein>
<evidence type="ECO:0000256" key="4">
    <source>
        <dbReference type="ARBA" id="ARBA00022825"/>
    </source>
</evidence>
<name>A0A0B5QQM4_CLOBE</name>
<dbReference type="InterPro" id="IPR005320">
    <property type="entry name" value="Peptidase_S51"/>
</dbReference>
<evidence type="ECO:0000313" key="6">
    <source>
        <dbReference type="Proteomes" id="UP000031866"/>
    </source>
</evidence>
<gene>
    <name evidence="5" type="ORF">LF65_03738</name>
</gene>
<evidence type="ECO:0000256" key="1">
    <source>
        <dbReference type="ARBA" id="ARBA00006534"/>
    </source>
</evidence>
<dbReference type="InterPro" id="IPR029062">
    <property type="entry name" value="Class_I_gatase-like"/>
</dbReference>
<keyword evidence="3" id="KW-0378">Hydrolase</keyword>
<comment type="similarity">
    <text evidence="1">Belongs to the peptidase S51 family.</text>
</comment>
<evidence type="ECO:0000256" key="3">
    <source>
        <dbReference type="ARBA" id="ARBA00022801"/>
    </source>
</evidence>
<sequence length="221" mass="25595">MVNMLFSSYDFHESWAKDIVSKYINSNDKVLIIPFSFGENISSDNDWQNAYSKNNGRYYESIVVPFLNYGIKEENINWINYFKDTEENAKVKIKNANIIFFTGGLPDKMMLRLKEFNLIDDIENFTGIIIGSSAGAMIQISEYHITPDEDYKIFTYNTGLNLIKDFDIEVHYEETEIQNKCINKVLVEKREKVYAITNTGGIIIDNKKITLLGNIQTFSKQ</sequence>
<dbReference type="Gene3D" id="3.40.50.880">
    <property type="match status" value="1"/>
</dbReference>
<dbReference type="GO" id="GO:0006508">
    <property type="term" value="P:proteolysis"/>
    <property type="evidence" value="ECO:0007669"/>
    <property type="project" value="UniProtKB-KW"/>
</dbReference>
<evidence type="ECO:0000313" key="5">
    <source>
        <dbReference type="EMBL" id="AJH00293.1"/>
    </source>
</evidence>
<dbReference type="Pfam" id="PF03575">
    <property type="entry name" value="Peptidase_S51"/>
    <property type="match status" value="1"/>
</dbReference>
<dbReference type="KEGG" id="cbei:LF65_03738"/>
<dbReference type="SUPFAM" id="SSF52317">
    <property type="entry name" value="Class I glutamine amidotransferase-like"/>
    <property type="match status" value="1"/>
</dbReference>
<accession>A0A0B5QQM4</accession>
<proteinExistence type="inferred from homology"/>
<keyword evidence="2" id="KW-0645">Protease</keyword>
<dbReference type="RefSeq" id="WP_041898007.1">
    <property type="nucleotide sequence ID" value="NZ_CP010086.2"/>
</dbReference>
<dbReference type="EMBL" id="CP010086">
    <property type="protein sequence ID" value="AJH00293.1"/>
    <property type="molecule type" value="Genomic_DNA"/>
</dbReference>
<dbReference type="AlphaFoldDB" id="A0A0B5QQM4"/>
<dbReference type="GO" id="GO:0008236">
    <property type="term" value="F:serine-type peptidase activity"/>
    <property type="evidence" value="ECO:0007669"/>
    <property type="project" value="UniProtKB-KW"/>
</dbReference>
<organism evidence="5 6">
    <name type="scientific">Clostridium beijerinckii</name>
    <name type="common">Clostridium MP</name>
    <dbReference type="NCBI Taxonomy" id="1520"/>
    <lineage>
        <taxon>Bacteria</taxon>
        <taxon>Bacillati</taxon>
        <taxon>Bacillota</taxon>
        <taxon>Clostridia</taxon>
        <taxon>Eubacteriales</taxon>
        <taxon>Clostridiaceae</taxon>
        <taxon>Clostridium</taxon>
    </lineage>
</organism>
<dbReference type="OrthoDB" id="384634at2"/>
<dbReference type="Proteomes" id="UP000031866">
    <property type="component" value="Chromosome"/>
</dbReference>
<reference evidence="6" key="1">
    <citation type="submission" date="2014-12" db="EMBL/GenBank/DDBJ databases">
        <title>Genome sequence of Clostridium beijerinckii strain 59B.</title>
        <authorList>
            <person name="Little G.T."/>
            <person name="Minton N.P."/>
        </authorList>
    </citation>
    <scope>NUCLEOTIDE SEQUENCE [LARGE SCALE GENOMIC DNA]</scope>
    <source>
        <strain evidence="6">59B</strain>
    </source>
</reference>
<dbReference type="STRING" id="1520.LF65_03738"/>